<dbReference type="AlphaFoldDB" id="Q0F0S3"/>
<reference evidence="1 2" key="1">
    <citation type="submission" date="2006-09" db="EMBL/GenBank/DDBJ databases">
        <authorList>
            <person name="Emerson D."/>
            <person name="Ferriera S."/>
            <person name="Johnson J."/>
            <person name="Kravitz S."/>
            <person name="Halpern A."/>
            <person name="Remington K."/>
            <person name="Beeson K."/>
            <person name="Tran B."/>
            <person name="Rogers Y.-H."/>
            <person name="Friedman R."/>
            <person name="Venter J.C."/>
        </authorList>
    </citation>
    <scope>NUCLEOTIDE SEQUENCE [LARGE SCALE GENOMIC DNA]</scope>
    <source>
        <strain evidence="1 2">PV-1</strain>
    </source>
</reference>
<name>Q0F0S3_9PROT</name>
<sequence>MSRDDELRDFLEEGNQVVLLDEFVVECFKSGRPYQMLYRNLEILRQHPQLVVVPYSRGELVRRELENGLRTSSDEVVCHEYTETLRYLLSLNEEQLKDELVEHEPKAQGLIEDNNEFSEDYIRCLAAKAGQLDMREYHHDKEKLQADIAWVVIDVVKALLERDCKNRYEIDDFIQNKSMLFIVTYAHLWKVVQWRLNHGYQQSKKIPNDGFDLKYTALSCYFDGILTSEKWLSECRDSILSHYNR</sequence>
<dbReference type="EMBL" id="AATS01000004">
    <property type="protein sequence ID" value="EAU54955.1"/>
    <property type="molecule type" value="Genomic_DNA"/>
</dbReference>
<organism evidence="1 2">
    <name type="scientific">Mariprofundus ferrooxydans PV-1</name>
    <dbReference type="NCBI Taxonomy" id="314345"/>
    <lineage>
        <taxon>Bacteria</taxon>
        <taxon>Pseudomonadati</taxon>
        <taxon>Pseudomonadota</taxon>
        <taxon>Candidatius Mariprofundia</taxon>
        <taxon>Mariprofundales</taxon>
        <taxon>Mariprofundaceae</taxon>
        <taxon>Mariprofundus</taxon>
    </lineage>
</organism>
<dbReference type="HOGENOM" id="CLU_1132526_0_0_0"/>
<comment type="caution">
    <text evidence="1">The sequence shown here is derived from an EMBL/GenBank/DDBJ whole genome shotgun (WGS) entry which is preliminary data.</text>
</comment>
<accession>Q0F0S3</accession>
<dbReference type="RefSeq" id="WP_009851577.1">
    <property type="nucleotide sequence ID" value="NZ_DS022295.1"/>
</dbReference>
<dbReference type="STRING" id="314344.AL013_02380"/>
<dbReference type="Proteomes" id="UP000005297">
    <property type="component" value="Unassembled WGS sequence"/>
</dbReference>
<dbReference type="InParanoid" id="Q0F0S3"/>
<gene>
    <name evidence="1" type="ORF">SPV1_06419</name>
</gene>
<proteinExistence type="predicted"/>
<protein>
    <submittedName>
        <fullName evidence="1">Uncharacterized protein</fullName>
    </submittedName>
</protein>
<keyword evidence="2" id="KW-1185">Reference proteome</keyword>
<evidence type="ECO:0000313" key="1">
    <source>
        <dbReference type="EMBL" id="EAU54955.1"/>
    </source>
</evidence>
<evidence type="ECO:0000313" key="2">
    <source>
        <dbReference type="Proteomes" id="UP000005297"/>
    </source>
</evidence>